<organism evidence="3">
    <name type="scientific">Paramoeba aestuarina</name>
    <dbReference type="NCBI Taxonomy" id="180227"/>
    <lineage>
        <taxon>Eukaryota</taxon>
        <taxon>Amoebozoa</taxon>
        <taxon>Discosea</taxon>
        <taxon>Flabellinia</taxon>
        <taxon>Dactylopodida</taxon>
        <taxon>Paramoebidae</taxon>
        <taxon>Paramoeba</taxon>
    </lineage>
</organism>
<feature type="region of interest" description="Disordered" evidence="2">
    <location>
        <begin position="257"/>
        <end position="358"/>
    </location>
</feature>
<dbReference type="EMBL" id="HBKR01003043">
    <property type="protein sequence ID" value="CAE2272836.1"/>
    <property type="molecule type" value="Transcribed_RNA"/>
</dbReference>
<gene>
    <name evidence="3" type="ORF">NAES01612_LOCUS2035</name>
</gene>
<feature type="coiled-coil region" evidence="1">
    <location>
        <begin position="182"/>
        <end position="244"/>
    </location>
</feature>
<feature type="compositionally biased region" description="Basic and acidic residues" evidence="2">
    <location>
        <begin position="257"/>
        <end position="272"/>
    </location>
</feature>
<reference evidence="3" key="1">
    <citation type="submission" date="2021-01" db="EMBL/GenBank/DDBJ databases">
        <authorList>
            <person name="Corre E."/>
            <person name="Pelletier E."/>
            <person name="Niang G."/>
            <person name="Scheremetjew M."/>
            <person name="Finn R."/>
            <person name="Kale V."/>
            <person name="Holt S."/>
            <person name="Cochrane G."/>
            <person name="Meng A."/>
            <person name="Brown T."/>
            <person name="Cohen L."/>
        </authorList>
    </citation>
    <scope>NUCLEOTIDE SEQUENCE</scope>
    <source>
        <strain evidence="3">SoJaBio B1-5/56/2</strain>
    </source>
</reference>
<accession>A0A7S4JST7</accession>
<sequence>MSFLLDSVLSYLADGLGPSAATFYEQNQLAHDSVDLTAGSSLVETRRMILKKINTNHRRLGKKNIAIFEKWPEVSEQVEKDRNAIINFSRDLKVLPSLLETLGGITARIKRVSERTAALEELLTGLEVYNAQMKHERWKRKENMLLNQFQGSLGKDLALKKHRYENTKSKAQQEYMTKRFQCKEEEAKTSLFRKKLENVNREISFIEKHFASEEYKQRVQERDRARQEQERDQQEKKAKVAFEQAFNKEMDEYREKKLVRPTIEDTPERSGEDPAVILIESPARAEFDAFLGPKSEAREEKGEGDKKEEKEKETETEKENENEKETKKENENGKEKEKEVEVLNQESFLNPENDPELS</sequence>
<protein>
    <submittedName>
        <fullName evidence="3">Uncharacterized protein</fullName>
    </submittedName>
</protein>
<keyword evidence="1" id="KW-0175">Coiled coil</keyword>
<evidence type="ECO:0000256" key="2">
    <source>
        <dbReference type="SAM" id="MobiDB-lite"/>
    </source>
</evidence>
<evidence type="ECO:0000256" key="1">
    <source>
        <dbReference type="SAM" id="Coils"/>
    </source>
</evidence>
<feature type="compositionally biased region" description="Basic and acidic residues" evidence="2">
    <location>
        <begin position="295"/>
        <end position="341"/>
    </location>
</feature>
<name>A0A7S4JST7_9EUKA</name>
<dbReference type="AlphaFoldDB" id="A0A7S4JST7"/>
<proteinExistence type="predicted"/>
<evidence type="ECO:0000313" key="3">
    <source>
        <dbReference type="EMBL" id="CAE2272836.1"/>
    </source>
</evidence>